<organism evidence="6 7">
    <name type="scientific">Clostridium paraputrificum</name>
    <dbReference type="NCBI Taxonomy" id="29363"/>
    <lineage>
        <taxon>Bacteria</taxon>
        <taxon>Bacillati</taxon>
        <taxon>Bacillota</taxon>
        <taxon>Clostridia</taxon>
        <taxon>Eubacteriales</taxon>
        <taxon>Clostridiaceae</taxon>
        <taxon>Clostridium</taxon>
    </lineage>
</organism>
<dbReference type="AlphaFoldDB" id="A0A1B8RMJ1"/>
<dbReference type="EMBL" id="MAPZ01000025">
    <property type="protein sequence ID" value="OBY09981.1"/>
    <property type="molecule type" value="Genomic_DNA"/>
</dbReference>
<comment type="caution">
    <text evidence="6">The sequence shown here is derived from an EMBL/GenBank/DDBJ whole genome shotgun (WGS) entry which is preliminary data.</text>
</comment>
<feature type="signal peptide" evidence="4">
    <location>
        <begin position="1"/>
        <end position="20"/>
    </location>
</feature>
<keyword evidence="3" id="KW-0326">Glycosidase</keyword>
<dbReference type="InterPro" id="IPR017853">
    <property type="entry name" value="GH"/>
</dbReference>
<comment type="similarity">
    <text evidence="1">Belongs to the glycosyl hydrolase 3 family.</text>
</comment>
<evidence type="ECO:0000259" key="5">
    <source>
        <dbReference type="Pfam" id="PF00933"/>
    </source>
</evidence>
<dbReference type="GO" id="GO:0004553">
    <property type="term" value="F:hydrolase activity, hydrolyzing O-glycosyl compounds"/>
    <property type="evidence" value="ECO:0007669"/>
    <property type="project" value="InterPro"/>
</dbReference>
<dbReference type="InterPro" id="IPR001764">
    <property type="entry name" value="Glyco_hydro_3_N"/>
</dbReference>
<proteinExistence type="inferred from homology"/>
<sequence>MRKLLISAALTLTMIGGVTASSATILTGKNESINKKVEDKISTMTLEEKVGQMMFYGVNGTNVDDKVVNLFEDQHAGGIILYGHRNFWGSSLDNNVKYVNSIKKANRQNSDIPLFIGFDEEGGSMSQLPQELMRTPSKGELGNTNDSSLATGIGAGTAKKLKLLGINTDFGTVLDINTNKNNPIIGVRSYGPTKEKVTEFGINELKAIQNEGVIPTVKHFPGHGDTEVDSHLGLPSLNHDLNRLKSTELVPFQTAINNGVDMVMTAHIMLPQIDKEYPATMSKKILTDLLRDEMGYKGVIITDDLEMQAISKNWDLGEAAIKSVEAGADILLVCHTIENQQKVYNAVVQGVNDGKIDENRIDESVRRILRLKYQYKLSDKANNPTQDDINNVNGFIYESIQKYNSKVVEAMYK</sequence>
<dbReference type="Gene3D" id="3.20.20.300">
    <property type="entry name" value="Glycoside hydrolase, family 3, N-terminal domain"/>
    <property type="match status" value="1"/>
</dbReference>
<dbReference type="PANTHER" id="PTHR30480">
    <property type="entry name" value="BETA-HEXOSAMINIDASE-RELATED"/>
    <property type="match status" value="1"/>
</dbReference>
<evidence type="ECO:0000313" key="6">
    <source>
        <dbReference type="EMBL" id="OBY09981.1"/>
    </source>
</evidence>
<feature type="chain" id="PRO_5039077588" description="Glycoside hydrolase family 3 N-terminal domain-containing protein" evidence="4">
    <location>
        <begin position="21"/>
        <end position="413"/>
    </location>
</feature>
<evidence type="ECO:0000256" key="3">
    <source>
        <dbReference type="ARBA" id="ARBA00023295"/>
    </source>
</evidence>
<accession>A0A1B8RMJ1</accession>
<dbReference type="InterPro" id="IPR036962">
    <property type="entry name" value="Glyco_hydro_3_N_sf"/>
</dbReference>
<protein>
    <recommendedName>
        <fullName evidence="5">Glycoside hydrolase family 3 N-terminal domain-containing protein</fullName>
    </recommendedName>
</protein>
<evidence type="ECO:0000256" key="4">
    <source>
        <dbReference type="SAM" id="SignalP"/>
    </source>
</evidence>
<dbReference type="InterPro" id="IPR050226">
    <property type="entry name" value="NagZ_Beta-hexosaminidase"/>
</dbReference>
<dbReference type="Proteomes" id="UP000092714">
    <property type="component" value="Unassembled WGS sequence"/>
</dbReference>
<feature type="domain" description="Glycoside hydrolase family 3 N-terminal" evidence="5">
    <location>
        <begin position="45"/>
        <end position="371"/>
    </location>
</feature>
<dbReference type="PANTHER" id="PTHR30480:SF16">
    <property type="entry name" value="GLYCOSIDE HYDROLASE FAMILY 3 DOMAIN PROTEIN"/>
    <property type="match status" value="1"/>
</dbReference>
<dbReference type="OrthoDB" id="9805821at2"/>
<evidence type="ECO:0000256" key="2">
    <source>
        <dbReference type="ARBA" id="ARBA00022801"/>
    </source>
</evidence>
<evidence type="ECO:0000256" key="1">
    <source>
        <dbReference type="ARBA" id="ARBA00005336"/>
    </source>
</evidence>
<dbReference type="SUPFAM" id="SSF51445">
    <property type="entry name" value="(Trans)glycosidases"/>
    <property type="match status" value="1"/>
</dbReference>
<dbReference type="GO" id="GO:0005975">
    <property type="term" value="P:carbohydrate metabolic process"/>
    <property type="evidence" value="ECO:0007669"/>
    <property type="project" value="InterPro"/>
</dbReference>
<dbReference type="GO" id="GO:0009254">
    <property type="term" value="P:peptidoglycan turnover"/>
    <property type="evidence" value="ECO:0007669"/>
    <property type="project" value="TreeGrafter"/>
</dbReference>
<keyword evidence="4" id="KW-0732">Signal</keyword>
<dbReference type="RefSeq" id="WP_065254662.1">
    <property type="nucleotide sequence ID" value="NZ_MAPZ01000025.1"/>
</dbReference>
<keyword evidence="2" id="KW-0378">Hydrolase</keyword>
<keyword evidence="7" id="KW-1185">Reference proteome</keyword>
<reference evidence="6 7" key="1">
    <citation type="submission" date="2016-06" db="EMBL/GenBank/DDBJ databases">
        <authorList>
            <person name="Kjaerup R.B."/>
            <person name="Dalgaard T.S."/>
            <person name="Juul-Madsen H.R."/>
        </authorList>
    </citation>
    <scope>NUCLEOTIDE SEQUENCE [LARGE SCALE GENOMIC DNA]</scope>
    <source>
        <strain evidence="6 7">373-A1</strain>
    </source>
</reference>
<gene>
    <name evidence="6" type="ORF">CP373A1_12835</name>
</gene>
<dbReference type="eggNOG" id="COG1472">
    <property type="taxonomic scope" value="Bacteria"/>
</dbReference>
<name>A0A1B8RMJ1_9CLOT</name>
<evidence type="ECO:0000313" key="7">
    <source>
        <dbReference type="Proteomes" id="UP000092714"/>
    </source>
</evidence>
<dbReference type="Pfam" id="PF00933">
    <property type="entry name" value="Glyco_hydro_3"/>
    <property type="match status" value="1"/>
</dbReference>